<evidence type="ECO:0000313" key="3">
    <source>
        <dbReference type="Proteomes" id="UP001470230"/>
    </source>
</evidence>
<dbReference type="InterPro" id="IPR029478">
    <property type="entry name" value="TM1586_NiRdase"/>
</dbReference>
<evidence type="ECO:0000259" key="1">
    <source>
        <dbReference type="Pfam" id="PF14512"/>
    </source>
</evidence>
<reference evidence="2 3" key="1">
    <citation type="submission" date="2024-04" db="EMBL/GenBank/DDBJ databases">
        <title>Tritrichomonas musculus Genome.</title>
        <authorList>
            <person name="Alves-Ferreira E."/>
            <person name="Grigg M."/>
            <person name="Lorenzi H."/>
            <person name="Galac M."/>
        </authorList>
    </citation>
    <scope>NUCLEOTIDE SEQUENCE [LARGE SCALE GENOMIC DNA]</scope>
    <source>
        <strain evidence="2 3">EAF2021</strain>
    </source>
</reference>
<dbReference type="InterPro" id="IPR000415">
    <property type="entry name" value="Nitroreductase-like"/>
</dbReference>
<feature type="domain" description="Putative nitroreductase TM1586" evidence="1">
    <location>
        <begin position="12"/>
        <end position="238"/>
    </location>
</feature>
<name>A0ABR2GWQ9_9EUKA</name>
<dbReference type="Pfam" id="PF14512">
    <property type="entry name" value="TM1586_NiRdase"/>
    <property type="match status" value="1"/>
</dbReference>
<dbReference type="SUPFAM" id="SSF55469">
    <property type="entry name" value="FMN-dependent nitroreductase-like"/>
    <property type="match status" value="1"/>
</dbReference>
<sequence length="282" mass="32033">MATQEDSQTLSLYDAFKVRHTIHYFEPNEFPSEKMKVVDEILERVNSTPTPFGHDDVKIGRVGPGLGKGRIINEKGWILALIPKSWTKHKKQYYTDVSFRLQLATMLLTENGIGTGWATESFDSSKAKRTYENWKIPAGVAFGLVPQTKFLKVDPTTPWNQKRLRFSSLFYNSNTKQFINEKNAGDLYQMLMALRSGPSLKNRQPWRFVIEGKMIHLFNTEKGKNCHMGVALANLYLIAKENGVEPKFDFISPPPNFGSGSGSTPFIPTFYVCSCRFTNNTN</sequence>
<comment type="caution">
    <text evidence="2">The sequence shown here is derived from an EMBL/GenBank/DDBJ whole genome shotgun (WGS) entry which is preliminary data.</text>
</comment>
<accession>A0ABR2GWQ9</accession>
<keyword evidence="3" id="KW-1185">Reference proteome</keyword>
<dbReference type="Proteomes" id="UP001470230">
    <property type="component" value="Unassembled WGS sequence"/>
</dbReference>
<dbReference type="Gene3D" id="3.40.109.10">
    <property type="entry name" value="NADH Oxidase"/>
    <property type="match status" value="1"/>
</dbReference>
<dbReference type="EMBL" id="JAPFFF010000057">
    <property type="protein sequence ID" value="KAK8838113.1"/>
    <property type="molecule type" value="Genomic_DNA"/>
</dbReference>
<evidence type="ECO:0000313" key="2">
    <source>
        <dbReference type="EMBL" id="KAK8838113.1"/>
    </source>
</evidence>
<organism evidence="2 3">
    <name type="scientific">Tritrichomonas musculus</name>
    <dbReference type="NCBI Taxonomy" id="1915356"/>
    <lineage>
        <taxon>Eukaryota</taxon>
        <taxon>Metamonada</taxon>
        <taxon>Parabasalia</taxon>
        <taxon>Tritrichomonadida</taxon>
        <taxon>Tritrichomonadidae</taxon>
        <taxon>Tritrichomonas</taxon>
    </lineage>
</organism>
<proteinExistence type="predicted"/>
<gene>
    <name evidence="2" type="ORF">M9Y10_036065</name>
</gene>
<dbReference type="Gene3D" id="3.40.109.30">
    <property type="entry name" value="putative nitroreductase (tm1586), domain 2"/>
    <property type="match status" value="1"/>
</dbReference>
<protein>
    <recommendedName>
        <fullName evidence="1">Putative nitroreductase TM1586 domain-containing protein</fullName>
    </recommendedName>
</protein>